<keyword evidence="1" id="KW-0547">Nucleotide-binding</keyword>
<dbReference type="EMBL" id="AP012032">
    <property type="protein sequence ID" value="BAK12315.1"/>
    <property type="molecule type" value="Genomic_DNA"/>
</dbReference>
<evidence type="ECO:0000256" key="1">
    <source>
        <dbReference type="ARBA" id="ARBA00022741"/>
    </source>
</evidence>
<dbReference type="InterPro" id="IPR003593">
    <property type="entry name" value="AAA+_ATPase"/>
</dbReference>
<dbReference type="HOGENOM" id="CLU_000445_8_5_6"/>
<dbReference type="PROSITE" id="PS50045">
    <property type="entry name" value="SIGMA54_INTERACT_4"/>
    <property type="match status" value="1"/>
</dbReference>
<dbReference type="SUPFAM" id="SSF159800">
    <property type="entry name" value="PrpR receptor domain-like"/>
    <property type="match status" value="1"/>
</dbReference>
<dbReference type="InterPro" id="IPR002197">
    <property type="entry name" value="HTH_Fis"/>
</dbReference>
<protein>
    <recommendedName>
        <fullName evidence="6">Sigma-54 factor interaction domain-containing protein</fullName>
    </recommendedName>
</protein>
<dbReference type="GO" id="GO:0000156">
    <property type="term" value="F:phosphorelay response regulator activity"/>
    <property type="evidence" value="ECO:0007669"/>
    <property type="project" value="InterPro"/>
</dbReference>
<dbReference type="PANTHER" id="PTHR32071:SF57">
    <property type="entry name" value="C4-DICARBOXYLATE TRANSPORT TRANSCRIPTIONAL REGULATORY PROTEIN DCTD"/>
    <property type="match status" value="1"/>
</dbReference>
<gene>
    <name evidence="7" type="ordered locus">PAJ_2235</name>
</gene>
<dbReference type="InterPro" id="IPR010524">
    <property type="entry name" value="Sig_transdc_resp-reg_PrpR_N"/>
</dbReference>
<keyword evidence="3" id="KW-0805">Transcription regulation</keyword>
<dbReference type="SUPFAM" id="SSF52540">
    <property type="entry name" value="P-loop containing nucleoside triphosphate hydrolases"/>
    <property type="match status" value="1"/>
</dbReference>
<accession>A0A0H3KZ14</accession>
<evidence type="ECO:0000313" key="7">
    <source>
        <dbReference type="EMBL" id="BAK12315.1"/>
    </source>
</evidence>
<dbReference type="Gene3D" id="1.10.10.60">
    <property type="entry name" value="Homeodomain-like"/>
    <property type="match status" value="1"/>
</dbReference>
<keyword evidence="5" id="KW-0804">Transcription</keyword>
<dbReference type="GO" id="GO:0005524">
    <property type="term" value="F:ATP binding"/>
    <property type="evidence" value="ECO:0007669"/>
    <property type="project" value="UniProtKB-KW"/>
</dbReference>
<dbReference type="GO" id="GO:0043565">
    <property type="term" value="F:sequence-specific DNA binding"/>
    <property type="evidence" value="ECO:0007669"/>
    <property type="project" value="InterPro"/>
</dbReference>
<dbReference type="FunFam" id="3.40.50.300:FF:000006">
    <property type="entry name" value="DNA-binding transcriptional regulator NtrC"/>
    <property type="match status" value="1"/>
</dbReference>
<dbReference type="Gene3D" id="3.40.50.10660">
    <property type="entry name" value="PrpR receptor domain-like"/>
    <property type="match status" value="1"/>
</dbReference>
<dbReference type="PATRIC" id="fig|932677.3.peg.2590"/>
<dbReference type="CDD" id="cd00009">
    <property type="entry name" value="AAA"/>
    <property type="match status" value="1"/>
</dbReference>
<dbReference type="Proteomes" id="UP000006690">
    <property type="component" value="Chromosome"/>
</dbReference>
<sequence>MTPVNISFIVILILDEIASDKSEPSMKSNEIVIFSVSKTITQRILNVLIEKQLELPVYETGYSEVLDKANEMIRSGTKIIISRGGTAALLRSNVTIPVIEIAHDFHGIYRILKQAKNKSQKIAAVGFPQFCNALKHYQNMTNENLKICQVYNHYDIESVVKNLAENNYKVVIGGLTVAEMAKKYDLNVVMGDTDNNSIEQAINEAFSLLKYIHQESLKLDMSYSAMNQSREGIMCIDQMGEVVSINNRGKTLFQCHAGDKIYRKDAFKEVYRSIIDESDVKEMIVELDGDFICTSIKHYTKRQDGYSIVTGFIQGKSQWRNSADKKIKQQGFYTRYAFDDIIGHSASINIAIDKAKLCARHDAPINILGDTGTGKELFAQSIHHHSIRKHGPFIAVNCAAIPENLLESELFGYAEGAFTHARKGGKPGVFEMAMKGTVFIDEISEAPLNVQVKLLRVLQEKQFVRLGGEALIAADFRLITASNKDLHVLVQSGVFRQDLYYRINILELRLPALAEREGDIELLARHLLHQQGKEIAFTPDALDVLRRHSWPGNIRELQSVIYRLAVFHDRDVVDKDELLRAVRVADDFGSASQQSLLCEPAESESHLLKNQEKHLITRIITQTQGDKVRAAAILGISPTTLWRKLKEYDLNS</sequence>
<dbReference type="OrthoDB" id="9804019at2"/>
<dbReference type="PANTHER" id="PTHR32071">
    <property type="entry name" value="TRANSCRIPTIONAL REGULATORY PROTEIN"/>
    <property type="match status" value="1"/>
</dbReference>
<dbReference type="SUPFAM" id="SSF46689">
    <property type="entry name" value="Homeodomain-like"/>
    <property type="match status" value="1"/>
</dbReference>
<evidence type="ECO:0000256" key="3">
    <source>
        <dbReference type="ARBA" id="ARBA00023015"/>
    </source>
</evidence>
<evidence type="ECO:0000313" key="8">
    <source>
        <dbReference type="Proteomes" id="UP000006690"/>
    </source>
</evidence>
<dbReference type="Pfam" id="PF06506">
    <property type="entry name" value="PrpR_N"/>
    <property type="match status" value="1"/>
</dbReference>
<dbReference type="KEGG" id="paj:PAJ_2235"/>
<dbReference type="Pfam" id="PF02954">
    <property type="entry name" value="HTH_8"/>
    <property type="match status" value="1"/>
</dbReference>
<evidence type="ECO:0000259" key="6">
    <source>
        <dbReference type="PROSITE" id="PS50045"/>
    </source>
</evidence>
<dbReference type="Gene3D" id="3.40.50.2300">
    <property type="match status" value="1"/>
</dbReference>
<keyword evidence="2" id="KW-0067">ATP-binding</keyword>
<dbReference type="PRINTS" id="PR01590">
    <property type="entry name" value="HTHFIS"/>
</dbReference>
<dbReference type="AlphaFoldDB" id="A0A0H3KZ14"/>
<dbReference type="InterPro" id="IPR058031">
    <property type="entry name" value="AAA_lid_NorR"/>
</dbReference>
<dbReference type="Pfam" id="PF00158">
    <property type="entry name" value="Sigma54_activat"/>
    <property type="match status" value="1"/>
</dbReference>
<evidence type="ECO:0000256" key="2">
    <source>
        <dbReference type="ARBA" id="ARBA00022840"/>
    </source>
</evidence>
<dbReference type="InterPro" id="IPR009057">
    <property type="entry name" value="Homeodomain-like_sf"/>
</dbReference>
<evidence type="ECO:0000256" key="5">
    <source>
        <dbReference type="ARBA" id="ARBA00023163"/>
    </source>
</evidence>
<proteinExistence type="predicted"/>
<dbReference type="Gene3D" id="1.10.8.60">
    <property type="match status" value="1"/>
</dbReference>
<name>A0A0H3KZ14_PANAA</name>
<dbReference type="eggNOG" id="COG3829">
    <property type="taxonomic scope" value="Bacteria"/>
</dbReference>
<dbReference type="Gene3D" id="3.40.50.300">
    <property type="entry name" value="P-loop containing nucleotide triphosphate hydrolases"/>
    <property type="match status" value="1"/>
</dbReference>
<dbReference type="InterPro" id="IPR027417">
    <property type="entry name" value="P-loop_NTPase"/>
</dbReference>
<feature type="domain" description="Sigma-54 factor interaction" evidence="6">
    <location>
        <begin position="341"/>
        <end position="566"/>
    </location>
</feature>
<dbReference type="SMART" id="SM00382">
    <property type="entry name" value="AAA"/>
    <property type="match status" value="1"/>
</dbReference>
<evidence type="ECO:0000256" key="4">
    <source>
        <dbReference type="ARBA" id="ARBA00023125"/>
    </source>
</evidence>
<organism evidence="7 8">
    <name type="scientific">Pantoea ananatis (strain AJ13355)</name>
    <dbReference type="NCBI Taxonomy" id="932677"/>
    <lineage>
        <taxon>Bacteria</taxon>
        <taxon>Pseudomonadati</taxon>
        <taxon>Pseudomonadota</taxon>
        <taxon>Gammaproteobacteria</taxon>
        <taxon>Enterobacterales</taxon>
        <taxon>Erwiniaceae</taxon>
        <taxon>Pantoea</taxon>
    </lineage>
</organism>
<reference evidence="8" key="1">
    <citation type="journal article" date="2012" name="Appl. Microbiol. Biotechnol.">
        <title>The complete genome sequence of Pantoea ananatis AJ13355, an organism with great biotechnological potential.</title>
        <authorList>
            <person name="Hara Y."/>
            <person name="Kadotani N."/>
            <person name="Izui H."/>
            <person name="Katashkina J.I."/>
            <person name="Kuvaeva T.M."/>
            <person name="Andreeva I.G."/>
            <person name="Golubeva L.I."/>
            <person name="Malko D.B."/>
            <person name="Makeev V.J."/>
            <person name="Mashko S.V."/>
            <person name="Kozlov Y.I."/>
        </authorList>
    </citation>
    <scope>NUCLEOTIDE SEQUENCE [LARGE SCALE GENOMIC DNA]</scope>
    <source>
        <strain evidence="8">AJ13355</strain>
    </source>
</reference>
<dbReference type="GO" id="GO:0006355">
    <property type="term" value="P:regulation of DNA-templated transcription"/>
    <property type="evidence" value="ECO:0007669"/>
    <property type="project" value="InterPro"/>
</dbReference>
<dbReference type="InterPro" id="IPR002078">
    <property type="entry name" value="Sigma_54_int"/>
</dbReference>
<keyword evidence="4" id="KW-0238">DNA-binding</keyword>
<dbReference type="Pfam" id="PF25601">
    <property type="entry name" value="AAA_lid_14"/>
    <property type="match status" value="1"/>
</dbReference>